<evidence type="ECO:0000313" key="2">
    <source>
        <dbReference type="EMBL" id="CAE6778397.1"/>
    </source>
</evidence>
<dbReference type="EMBL" id="HG992341">
    <property type="protein sequence ID" value="CAE6751286.1"/>
    <property type="molecule type" value="Genomic_DNA"/>
</dbReference>
<proteinExistence type="predicted"/>
<evidence type="ECO:0000313" key="1">
    <source>
        <dbReference type="EMBL" id="CAE6751265.1"/>
    </source>
</evidence>
<gene>
    <name evidence="1" type="ORF">CFBP1159_16800</name>
    <name evidence="2" type="ORF">XAC301_23320</name>
</gene>
<name>A0A8D6V1K1_9XANT</name>
<dbReference type="Pfam" id="PF19614">
    <property type="entry name" value="DUF6119"/>
    <property type="match status" value="1"/>
</dbReference>
<dbReference type="EMBL" id="HG992338">
    <property type="protein sequence ID" value="CAE6778407.1"/>
    <property type="molecule type" value="Genomic_DNA"/>
</dbReference>
<reference evidence="3 4" key="1">
    <citation type="submission" date="2021-02" db="EMBL/GenBank/DDBJ databases">
        <authorList>
            <person name="Pothier F. J."/>
        </authorList>
    </citation>
    <scope>NUCLEOTIDE SEQUENCE [LARGE SCALE GENOMIC DNA]</scope>
    <source>
        <strain evidence="2 4">301</strain>
        <strain evidence="1 3">CFBP 1159</strain>
    </source>
</reference>
<dbReference type="AlphaFoldDB" id="A0A8D6V1K1"/>
<dbReference type="EMBL" id="HG992341">
    <property type="protein sequence ID" value="CAE6751265.1"/>
    <property type="molecule type" value="Genomic_DNA"/>
</dbReference>
<dbReference type="Proteomes" id="UP000835243">
    <property type="component" value="Chromosome"/>
</dbReference>
<dbReference type="Proteomes" id="UP000835287">
    <property type="component" value="Chromosome"/>
</dbReference>
<sequence length="555" mass="62247">MPKTRQLGQKNAAITTTLSLRLLRPDRTVEQAIRDTSAVAEVECDSGRLFIAQAPGTPPTWLRVVNQFTKQGDLKLESKSCAAVLFLDIQPDDKRLRTRTFALTFGSGHHALDTDAFVRNFGLKVTLNSVARGALKNLDIATLDSTTIQKRIQASRKADLQGFGIDLQNDLLRLAGGVPTDTSFANALAGRDALTLTSKLSATEIPEKCKTALRLFDANDYKKDYSFIDQIIPVLDKKTLADLDDIVFKEIKTLLDGKPSDLHITLPEIIDPEESSDFGYFGIGFNSGSKKSYGELAIEDYILELQAGRPQEISDITELKASHEIRVVIDGHGDRQRRRRVYDCFVYEVIYKKKTYVLFSGEWYCIESKFFDAVEKDYQALLGVSFHLKTKAKNEQELISELDKNSNLLNLDKVKASPSGAKGANLEPCDFLSRRKEFIHLKDGHGSAPISHLWNQGLVSAESFIRDDVFRKSMRDSAIKRQKAAKKSKFELLLPDGRSKVTSTDYKVVFGIMRHPYQRSKRLGLPFFSKVSLRAVASRIQLMGYAVEVHLIEKT</sequence>
<protein>
    <recommendedName>
        <fullName evidence="5">Sporadically distributed protein, TIGR04141 family</fullName>
    </recommendedName>
</protein>
<evidence type="ECO:0000313" key="3">
    <source>
        <dbReference type="Proteomes" id="UP000835243"/>
    </source>
</evidence>
<keyword evidence="4" id="KW-1185">Reference proteome</keyword>
<dbReference type="RefSeq" id="WP_275548005.1">
    <property type="nucleotide sequence ID" value="NZ_HG992338.1"/>
</dbReference>
<dbReference type="InterPro" id="IPR026487">
    <property type="entry name" value="CHP04141"/>
</dbReference>
<organism evidence="1 3">
    <name type="scientific">Xanthomonas arboricola pv. corylina</name>
    <dbReference type="NCBI Taxonomy" id="487821"/>
    <lineage>
        <taxon>Bacteria</taxon>
        <taxon>Pseudomonadati</taxon>
        <taxon>Pseudomonadota</taxon>
        <taxon>Gammaproteobacteria</taxon>
        <taxon>Lysobacterales</taxon>
        <taxon>Lysobacteraceae</taxon>
        <taxon>Xanthomonas</taxon>
    </lineage>
</organism>
<dbReference type="EMBL" id="HG992338">
    <property type="protein sequence ID" value="CAE6778397.1"/>
    <property type="molecule type" value="Genomic_DNA"/>
</dbReference>
<evidence type="ECO:0008006" key="5">
    <source>
        <dbReference type="Google" id="ProtNLM"/>
    </source>
</evidence>
<accession>A0A8D6V1K1</accession>
<dbReference type="NCBIfam" id="TIGR04141">
    <property type="entry name" value="TIGR04141 family sporadically distributed protein"/>
    <property type="match status" value="1"/>
</dbReference>
<evidence type="ECO:0000313" key="4">
    <source>
        <dbReference type="Proteomes" id="UP000835287"/>
    </source>
</evidence>